<protein>
    <submittedName>
        <fullName evidence="1">Uncharacterized protein</fullName>
    </submittedName>
</protein>
<dbReference type="AlphaFoldDB" id="A0A2T1NNN8"/>
<organism evidence="1 2">
    <name type="scientific">Mesoflavibacter zeaxanthinifaciens subsp. sabulilitoris</name>
    <dbReference type="NCBI Taxonomy" id="1520893"/>
    <lineage>
        <taxon>Bacteria</taxon>
        <taxon>Pseudomonadati</taxon>
        <taxon>Bacteroidota</taxon>
        <taxon>Flavobacteriia</taxon>
        <taxon>Flavobacteriales</taxon>
        <taxon>Flavobacteriaceae</taxon>
        <taxon>Mesoflavibacter</taxon>
    </lineage>
</organism>
<keyword evidence="2" id="KW-1185">Reference proteome</keyword>
<dbReference type="EMBL" id="PXOT01000010">
    <property type="protein sequence ID" value="PSG94501.1"/>
    <property type="molecule type" value="Genomic_DNA"/>
</dbReference>
<evidence type="ECO:0000313" key="1">
    <source>
        <dbReference type="EMBL" id="PSG94501.1"/>
    </source>
</evidence>
<proteinExistence type="predicted"/>
<evidence type="ECO:0000313" key="2">
    <source>
        <dbReference type="Proteomes" id="UP000238430"/>
    </source>
</evidence>
<sequence length="156" mass="18269">MLKVNVMGRYYCVALKNKSEKNIKRVNDILQNEFDAKFTTFDDGAVQPIFCSKAFIRAEFLYVKQHPNYLKNFSHFNIPQDKLTLDNYTHIVRWAYRVGFSDRFKINAISKDNALQVYALAQIVDSNEYNDLFIKKGDGVNYEPLTVVKNYIKHLL</sequence>
<name>A0A2T1NNN8_9FLAO</name>
<dbReference type="Proteomes" id="UP000238430">
    <property type="component" value="Unassembled WGS sequence"/>
</dbReference>
<gene>
    <name evidence="1" type="ORF">C7H61_00780</name>
</gene>
<comment type="caution">
    <text evidence="1">The sequence shown here is derived from an EMBL/GenBank/DDBJ whole genome shotgun (WGS) entry which is preliminary data.</text>
</comment>
<accession>A0A2T1NNN8</accession>
<reference evidence="1 2" key="1">
    <citation type="submission" date="2018-03" db="EMBL/GenBank/DDBJ databases">
        <title>Mesoflavibacter sp. HG37 and Mesoflavibacter sp. HG96 sp.nov., two marine bacteria isolated from seawater of Western Pacific Ocean.</title>
        <authorList>
            <person name="Cheng H."/>
            <person name="Wu Y.-H."/>
            <person name="Guo L.-L."/>
            <person name="Xu X.-W."/>
        </authorList>
    </citation>
    <scope>NUCLEOTIDE SEQUENCE [LARGE SCALE GENOMIC DNA]</scope>
    <source>
        <strain evidence="1 2">KCTC 42117</strain>
    </source>
</reference>